<dbReference type="AlphaFoldDB" id="A0A660A753"/>
<evidence type="ECO:0000313" key="2">
    <source>
        <dbReference type="Proteomes" id="UP000316580"/>
    </source>
</evidence>
<keyword evidence="1" id="KW-0378">Hydrolase</keyword>
<proteinExistence type="predicted"/>
<reference evidence="1 2" key="1">
    <citation type="submission" date="2019-05" db="EMBL/GenBank/DDBJ databases">
        <title>Novel genomic isolates of S.pyogenes and S.dysgalactiae subsp. equisimilis associated to necrotising fasciitis (NSTI).</title>
        <authorList>
            <person name="Barrantes I."/>
        </authorList>
    </citation>
    <scope>NUCLEOTIDE SEQUENCE [LARGE SCALE GENOMIC DNA]</scope>
    <source>
        <strain evidence="1 2">SPY6028</strain>
    </source>
</reference>
<gene>
    <name evidence="1" type="ORF">FGO82_01370</name>
</gene>
<sequence length="61" mass="7030">NVVKDEMILLPVVDDEVEFDFMEDYTRAISKLAIKDVVKYTDKRIEATKTVVAGHQKEESE</sequence>
<protein>
    <submittedName>
        <fullName evidence="1">Restriction endonuclease</fullName>
    </submittedName>
</protein>
<name>A0A660A753_STRPY</name>
<dbReference type="GO" id="GO:0004519">
    <property type="term" value="F:endonuclease activity"/>
    <property type="evidence" value="ECO:0007669"/>
    <property type="project" value="UniProtKB-KW"/>
</dbReference>
<keyword evidence="1" id="KW-0255">Endonuclease</keyword>
<feature type="non-terminal residue" evidence="1">
    <location>
        <position position="1"/>
    </location>
</feature>
<comment type="caution">
    <text evidence="1">The sequence shown here is derived from an EMBL/GenBank/DDBJ whole genome shotgun (WGS) entry which is preliminary data.</text>
</comment>
<accession>A0A660A753</accession>
<keyword evidence="1" id="KW-0540">Nuclease</keyword>
<evidence type="ECO:0000313" key="1">
    <source>
        <dbReference type="EMBL" id="TNY48478.1"/>
    </source>
</evidence>
<organism evidence="1 2">
    <name type="scientific">Streptococcus pyogenes</name>
    <dbReference type="NCBI Taxonomy" id="1314"/>
    <lineage>
        <taxon>Bacteria</taxon>
        <taxon>Bacillati</taxon>
        <taxon>Bacillota</taxon>
        <taxon>Bacilli</taxon>
        <taxon>Lactobacillales</taxon>
        <taxon>Streptococcaceae</taxon>
        <taxon>Streptococcus</taxon>
    </lineage>
</organism>
<dbReference type="Proteomes" id="UP000316580">
    <property type="component" value="Unassembled WGS sequence"/>
</dbReference>
<dbReference type="EMBL" id="VCID01000316">
    <property type="protein sequence ID" value="TNY48478.1"/>
    <property type="molecule type" value="Genomic_DNA"/>
</dbReference>